<dbReference type="SUPFAM" id="SSF117281">
    <property type="entry name" value="Kelch motif"/>
    <property type="match status" value="1"/>
</dbReference>
<dbReference type="SUPFAM" id="SSF56112">
    <property type="entry name" value="Protein kinase-like (PK-like)"/>
    <property type="match status" value="1"/>
</dbReference>
<evidence type="ECO:0000313" key="5">
    <source>
        <dbReference type="Proteomes" id="UP001605036"/>
    </source>
</evidence>
<dbReference type="InterPro" id="IPR057499">
    <property type="entry name" value="Kelch_FKB95"/>
</dbReference>
<dbReference type="Pfam" id="PF25210">
    <property type="entry name" value="Kelch_FKB95"/>
    <property type="match status" value="1"/>
</dbReference>
<proteinExistence type="predicted"/>
<keyword evidence="1" id="KW-0880">Kelch repeat</keyword>
<accession>A0ABD1ZBE4</accession>
<dbReference type="InterPro" id="IPR036047">
    <property type="entry name" value="F-box-like_dom_sf"/>
</dbReference>
<dbReference type="InterPro" id="IPR006652">
    <property type="entry name" value="Kelch_1"/>
</dbReference>
<name>A0ABD1ZBE4_9MARC</name>
<comment type="caution">
    <text evidence="4">The sequence shown here is derived from an EMBL/GenBank/DDBJ whole genome shotgun (WGS) entry which is preliminary data.</text>
</comment>
<evidence type="ECO:0000256" key="2">
    <source>
        <dbReference type="ARBA" id="ARBA00022737"/>
    </source>
</evidence>
<dbReference type="Gene3D" id="3.30.200.20">
    <property type="entry name" value="Phosphorylase Kinase, domain 1"/>
    <property type="match status" value="1"/>
</dbReference>
<dbReference type="SMART" id="SM00612">
    <property type="entry name" value="Kelch"/>
    <property type="match status" value="2"/>
</dbReference>
<gene>
    <name evidence="4" type="ORF">R1flu_012657</name>
</gene>
<dbReference type="InterPro" id="IPR000719">
    <property type="entry name" value="Prot_kinase_dom"/>
</dbReference>
<feature type="domain" description="Protein kinase" evidence="3">
    <location>
        <begin position="1"/>
        <end position="283"/>
    </location>
</feature>
<evidence type="ECO:0000256" key="1">
    <source>
        <dbReference type="ARBA" id="ARBA00022441"/>
    </source>
</evidence>
<dbReference type="SMART" id="SM00256">
    <property type="entry name" value="FBOX"/>
    <property type="match status" value="1"/>
</dbReference>
<organism evidence="4 5">
    <name type="scientific">Riccia fluitans</name>
    <dbReference type="NCBI Taxonomy" id="41844"/>
    <lineage>
        <taxon>Eukaryota</taxon>
        <taxon>Viridiplantae</taxon>
        <taxon>Streptophyta</taxon>
        <taxon>Embryophyta</taxon>
        <taxon>Marchantiophyta</taxon>
        <taxon>Marchantiopsida</taxon>
        <taxon>Marchantiidae</taxon>
        <taxon>Marchantiales</taxon>
        <taxon>Ricciaceae</taxon>
        <taxon>Riccia</taxon>
    </lineage>
</organism>
<dbReference type="EMBL" id="JBHFFA010000002">
    <property type="protein sequence ID" value="KAL2645070.1"/>
    <property type="molecule type" value="Genomic_DNA"/>
</dbReference>
<dbReference type="AlphaFoldDB" id="A0ABD1ZBE4"/>
<dbReference type="Gene3D" id="1.10.510.10">
    <property type="entry name" value="Transferase(Phosphotransferase) domain 1"/>
    <property type="match status" value="1"/>
</dbReference>
<dbReference type="SMART" id="SM00220">
    <property type="entry name" value="S_TKc"/>
    <property type="match status" value="1"/>
</dbReference>
<dbReference type="InterPro" id="IPR011009">
    <property type="entry name" value="Kinase-like_dom_sf"/>
</dbReference>
<dbReference type="Proteomes" id="UP001605036">
    <property type="component" value="Unassembled WGS sequence"/>
</dbReference>
<evidence type="ECO:0000313" key="4">
    <source>
        <dbReference type="EMBL" id="KAL2645070.1"/>
    </source>
</evidence>
<dbReference type="Gene3D" id="2.120.10.80">
    <property type="entry name" value="Kelch-type beta propeller"/>
    <property type="match status" value="2"/>
</dbReference>
<dbReference type="Pfam" id="PF00646">
    <property type="entry name" value="F-box"/>
    <property type="match status" value="1"/>
</dbReference>
<dbReference type="PANTHER" id="PTHR46344:SF16">
    <property type="entry name" value="KELCH MOTIF FAMILY PROTEIN, EXPRESSED"/>
    <property type="match status" value="1"/>
</dbReference>
<dbReference type="SUPFAM" id="SSF81383">
    <property type="entry name" value="F-box domain"/>
    <property type="match status" value="1"/>
</dbReference>
<protein>
    <recommendedName>
        <fullName evidence="3">Protein kinase domain-containing protein</fullName>
    </recommendedName>
</protein>
<keyword evidence="5" id="KW-1185">Reference proteome</keyword>
<dbReference type="InterPro" id="IPR015915">
    <property type="entry name" value="Kelch-typ_b-propeller"/>
</dbReference>
<evidence type="ECO:0000259" key="3">
    <source>
        <dbReference type="PROSITE" id="PS50011"/>
    </source>
</evidence>
<dbReference type="InterPro" id="IPR001810">
    <property type="entry name" value="F-box_dom"/>
</dbReference>
<keyword evidence="2" id="KW-0677">Repeat</keyword>
<sequence length="675" mass="75013">MLKFLKGVVGSGGGIKDLPYNIGEPYSTAWGSWTHYRGTSKDDNSPVSIFSLVGISGQDGRLVAARNGAKRLRTVRHPNILSYIHSTEADHMEGGVTKQTIYVVTEPVVPLAEKIRELNLKGKQRDEFFAWGLHQVTKAVSFLNNDCNLVHGNICLDAVVVTPTLEWKLHALDVSSEFDGTNAAASGPMLLFDWLMGPQYKPQELVKADWSTIRKSAPWAIDSWGLGCLLYELFSGSKLTRGEELRHTEVIPLELVPAYLGLLDSNPSRRWPPARLTERSDFFPKNHTDRFQLVAMMEKEASSRNVEARQRADGVVRRRIEEPRDELIPFLPDEIALLCLARVPRASHHVLSAVCRSWYDLLHDKVFYDVRQELALVEEWLFLWTQDADKCNVWHGFDPKTTRWFELPPLPNEHRTACSSASAVVDGKLFVIGGQLSSDSACNFVSYFDMRHYCWKMAAPLSIARAKCMAGVIGNQLYVVGGFTERDQNAGATAEAYDPVTNKWRSISSMKIPMELYDSAVLGEKFYVVNSSSENLVGLVYDPQKDEWMDMANGLNTGWQSKTAALNGKLYAVGDSHSSEGKNEISVYNAAKDVWESIKGVLDDSAPVLSWGPELVSLGGRLCIVGTSSRAAVAMVEINEAAKPCVASLTFYDDITKKIQFAEPLPRGACQVLAL</sequence>
<reference evidence="4 5" key="1">
    <citation type="submission" date="2024-09" db="EMBL/GenBank/DDBJ databases">
        <title>Chromosome-scale assembly of Riccia fluitans.</title>
        <authorList>
            <person name="Paukszto L."/>
            <person name="Sawicki J."/>
            <person name="Karawczyk K."/>
            <person name="Piernik-Szablinska J."/>
            <person name="Szczecinska M."/>
            <person name="Mazdziarz M."/>
        </authorList>
    </citation>
    <scope>NUCLEOTIDE SEQUENCE [LARGE SCALE GENOMIC DNA]</scope>
    <source>
        <strain evidence="4">Rf_01</strain>
        <tissue evidence="4">Aerial parts of the thallus</tissue>
    </source>
</reference>
<dbReference type="PROSITE" id="PS50011">
    <property type="entry name" value="PROTEIN_KINASE_DOM"/>
    <property type="match status" value="1"/>
</dbReference>
<dbReference type="CDD" id="cd22152">
    <property type="entry name" value="F-box_AtAFR-like"/>
    <property type="match status" value="1"/>
</dbReference>
<dbReference type="PANTHER" id="PTHR46344">
    <property type="entry name" value="OS02G0202900 PROTEIN"/>
    <property type="match status" value="1"/>
</dbReference>